<comment type="caution">
    <text evidence="1">The sequence shown here is derived from an EMBL/GenBank/DDBJ whole genome shotgun (WGS) entry which is preliminary data.</text>
</comment>
<dbReference type="AlphaFoldDB" id="A0A0F9A6E8"/>
<sequence>MTEMTGCLVTVEGNYFALAGSIDRKKVKKPYKIVVRVAAPEGALSVIKNKLLDRVLTRLYPDYHTYHTHEITGITDLEGRPLMGYSNVRIMNFNQIAEYVVAQRLPLKLELYTELDTLRTMVFLAETNTQEFARKQLIIEKEAKEDAVLAALNPELFDLKHPIAVPVVTEVPTIEPAKNISDQKVQQTWDEKQKKFIPITDFKEDFERESE</sequence>
<organism evidence="1">
    <name type="scientific">marine sediment metagenome</name>
    <dbReference type="NCBI Taxonomy" id="412755"/>
    <lineage>
        <taxon>unclassified sequences</taxon>
        <taxon>metagenomes</taxon>
        <taxon>ecological metagenomes</taxon>
    </lineage>
</organism>
<feature type="non-terminal residue" evidence="1">
    <location>
        <position position="211"/>
    </location>
</feature>
<accession>A0A0F9A6E8</accession>
<proteinExistence type="predicted"/>
<name>A0A0F9A6E8_9ZZZZ</name>
<protein>
    <submittedName>
        <fullName evidence="1">Uncharacterized protein</fullName>
    </submittedName>
</protein>
<dbReference type="EMBL" id="LAZR01044249">
    <property type="protein sequence ID" value="KKL05124.1"/>
    <property type="molecule type" value="Genomic_DNA"/>
</dbReference>
<evidence type="ECO:0000313" key="1">
    <source>
        <dbReference type="EMBL" id="KKL05124.1"/>
    </source>
</evidence>
<reference evidence="1" key="1">
    <citation type="journal article" date="2015" name="Nature">
        <title>Complex archaea that bridge the gap between prokaryotes and eukaryotes.</title>
        <authorList>
            <person name="Spang A."/>
            <person name="Saw J.H."/>
            <person name="Jorgensen S.L."/>
            <person name="Zaremba-Niedzwiedzka K."/>
            <person name="Martijn J."/>
            <person name="Lind A.E."/>
            <person name="van Eijk R."/>
            <person name="Schleper C."/>
            <person name="Guy L."/>
            <person name="Ettema T.J."/>
        </authorList>
    </citation>
    <scope>NUCLEOTIDE SEQUENCE</scope>
</reference>
<gene>
    <name evidence="1" type="ORF">LCGC14_2609180</name>
</gene>